<organism evidence="3 4">
    <name type="scientific">Xenorhabdus bovienii str. feltiae Moldova</name>
    <dbReference type="NCBI Taxonomy" id="1398200"/>
    <lineage>
        <taxon>Bacteria</taxon>
        <taxon>Pseudomonadati</taxon>
        <taxon>Pseudomonadota</taxon>
        <taxon>Gammaproteobacteria</taxon>
        <taxon>Enterobacterales</taxon>
        <taxon>Morganellaceae</taxon>
        <taxon>Xenorhabdus</taxon>
    </lineage>
</organism>
<dbReference type="HOGENOM" id="CLU_010194_1_0_6"/>
<proteinExistence type="inferred from homology"/>
<dbReference type="EMBL" id="CBSV010000031">
    <property type="protein sequence ID" value="CDG99909.1"/>
    <property type="molecule type" value="Genomic_DNA"/>
</dbReference>
<evidence type="ECO:0000313" key="4">
    <source>
        <dbReference type="Proteomes" id="UP000028487"/>
    </source>
</evidence>
<dbReference type="AlphaFoldDB" id="A0A077NMW2"/>
<sequence length="262" mass="28612">MERSLAGKAVIITGAGTGIGLAATTEFLNAGAYVIGGDINLEKLYELQGGEYLFPYQFNVRDPSDIDGLINTAISQFGKIDILINNAALVEPRKSFLDVTDDDWNSTIETNLLGYIRMARGVLPYMCNQKKGILLHIASEAALMPNLILPDYSILKSSVLTLSKVISREFGKYGIRSNVISPAFIHTSIYDKPEGLITQLEQKYKVGREEALQRYIEEVDIAVGRLGQPEEVAVLLLFLASESAAFITGANYLVDGGVTPFI</sequence>
<evidence type="ECO:0000313" key="3">
    <source>
        <dbReference type="EMBL" id="CDG99909.1"/>
    </source>
</evidence>
<dbReference type="RefSeq" id="WP_038222996.1">
    <property type="nucleotide sequence ID" value="NZ_CAWLWD010000114.1"/>
</dbReference>
<dbReference type="PRINTS" id="PR00080">
    <property type="entry name" value="SDRFAMILY"/>
</dbReference>
<dbReference type="Pfam" id="PF13561">
    <property type="entry name" value="adh_short_C2"/>
    <property type="match status" value="1"/>
</dbReference>
<reference evidence="3" key="1">
    <citation type="submission" date="2013-07" db="EMBL/GenBank/DDBJ databases">
        <title>Sub-species coevolution in mutualistic symbiosis.</title>
        <authorList>
            <person name="Murfin K."/>
            <person name="Klassen J."/>
            <person name="Lee M."/>
            <person name="Forst S."/>
            <person name="Stock P."/>
            <person name="Goodrich-Blair H."/>
        </authorList>
    </citation>
    <scope>NUCLEOTIDE SEQUENCE [LARGE SCALE GENOMIC DNA]</scope>
    <source>
        <strain evidence="3">Feltiae Moldova</strain>
    </source>
</reference>
<comment type="caution">
    <text evidence="3">The sequence shown here is derived from an EMBL/GenBank/DDBJ whole genome shotgun (WGS) entry which is preliminary data.</text>
</comment>
<dbReference type="PRINTS" id="PR00081">
    <property type="entry name" value="GDHRDH"/>
</dbReference>
<protein>
    <submittedName>
        <fullName evidence="3">Putative 3-oxoacyl-(Acyl-carrier-protein) reductase</fullName>
        <ecNumber evidence="3">1.1.1.100</ecNumber>
    </submittedName>
</protein>
<dbReference type="Proteomes" id="UP000028487">
    <property type="component" value="Unassembled WGS sequence"/>
</dbReference>
<dbReference type="EC" id="1.1.1.100" evidence="3"/>
<dbReference type="PANTHER" id="PTHR42760:SF115">
    <property type="entry name" value="3-OXOACYL-[ACYL-CARRIER-PROTEIN] REDUCTASE FABG"/>
    <property type="match status" value="1"/>
</dbReference>
<dbReference type="CDD" id="cd05233">
    <property type="entry name" value="SDR_c"/>
    <property type="match status" value="1"/>
</dbReference>
<comment type="similarity">
    <text evidence="1">Belongs to the short-chain dehydrogenases/reductases (SDR) family.</text>
</comment>
<dbReference type="Gene3D" id="3.40.50.720">
    <property type="entry name" value="NAD(P)-binding Rossmann-like Domain"/>
    <property type="match status" value="1"/>
</dbReference>
<dbReference type="PANTHER" id="PTHR42760">
    <property type="entry name" value="SHORT-CHAIN DEHYDROGENASES/REDUCTASES FAMILY MEMBER"/>
    <property type="match status" value="1"/>
</dbReference>
<evidence type="ECO:0000256" key="2">
    <source>
        <dbReference type="ARBA" id="ARBA00023002"/>
    </source>
</evidence>
<dbReference type="InterPro" id="IPR002347">
    <property type="entry name" value="SDR_fam"/>
</dbReference>
<accession>A0A077NMW2</accession>
<gene>
    <name evidence="3" type="ORF">XBFM1_1260058</name>
</gene>
<dbReference type="InterPro" id="IPR036291">
    <property type="entry name" value="NAD(P)-bd_dom_sf"/>
</dbReference>
<evidence type="ECO:0000256" key="1">
    <source>
        <dbReference type="ARBA" id="ARBA00006484"/>
    </source>
</evidence>
<keyword evidence="2 3" id="KW-0560">Oxidoreductase</keyword>
<name>A0A077NMW2_XENBV</name>
<dbReference type="GO" id="GO:0004316">
    <property type="term" value="F:3-oxoacyl-[acyl-carrier-protein] reductase (NADPH) activity"/>
    <property type="evidence" value="ECO:0007669"/>
    <property type="project" value="UniProtKB-EC"/>
</dbReference>
<dbReference type="FunFam" id="3.40.50.720:FF:000084">
    <property type="entry name" value="Short-chain dehydrogenase reductase"/>
    <property type="match status" value="1"/>
</dbReference>
<dbReference type="SUPFAM" id="SSF51735">
    <property type="entry name" value="NAD(P)-binding Rossmann-fold domains"/>
    <property type="match status" value="1"/>
</dbReference>